<keyword evidence="1" id="KW-0732">Signal</keyword>
<dbReference type="EMBL" id="CP020946">
    <property type="protein sequence ID" value="ASD63892.1"/>
    <property type="molecule type" value="Genomic_DNA"/>
</dbReference>
<sequence>MLKRTLCFLLTLSLGLPVKAQGAAMRCESVFIPSLKEVLETLDRENSQYLFNGKSIQEHTSTLSWSRKRKIRKILNQLEIENIPSQATLERQAVELGTLLFGAKDAPSRWIKKNGQERMEESAVLIVKEQILKEGLMKTWGQTHDPATLSTLSKVMDRVWRFQHSRLMEFAGIPYWLPKMPNKAISKELMFKVIRDGYTTHQKEVAVALRSQNYRDAYNTFAKIYKPVVFALIFIFIIERSYDQYQDEINKTVDTMIKDLQQQRESLDEVMPQVKLEEGKNAFRQALEGFKMKWGEEPTSAERALMQTRIESALGLPQGSIGE</sequence>
<feature type="signal peptide" evidence="1">
    <location>
        <begin position="1"/>
        <end position="20"/>
    </location>
</feature>
<dbReference type="AlphaFoldDB" id="A0A1Z3N8U1"/>
<accession>A0A1Z3N8U1</accession>
<organism evidence="2 3">
    <name type="scientific">Bdellovibrio bacteriovorus</name>
    <dbReference type="NCBI Taxonomy" id="959"/>
    <lineage>
        <taxon>Bacteria</taxon>
        <taxon>Pseudomonadati</taxon>
        <taxon>Bdellovibrionota</taxon>
        <taxon>Bdellovibrionia</taxon>
        <taxon>Bdellovibrionales</taxon>
        <taxon>Pseudobdellovibrionaceae</taxon>
        <taxon>Bdellovibrio</taxon>
    </lineage>
</organism>
<reference evidence="2 3" key="1">
    <citation type="submission" date="2017-04" db="EMBL/GenBank/DDBJ databases">
        <title>Whole genome sequence of Bdellovibrio bacteriovorus strain SSB218315.</title>
        <authorList>
            <person name="Oyedara O."/>
            <person name="Rodriguez-Perez M.A."/>
        </authorList>
    </citation>
    <scope>NUCLEOTIDE SEQUENCE [LARGE SCALE GENOMIC DNA]</scope>
    <source>
        <strain evidence="2 3">SSB218315</strain>
    </source>
</reference>
<evidence type="ECO:0000313" key="2">
    <source>
        <dbReference type="EMBL" id="ASD63892.1"/>
    </source>
</evidence>
<proteinExistence type="predicted"/>
<gene>
    <name evidence="2" type="ORF">B9G79_10100</name>
</gene>
<feature type="chain" id="PRO_5013346151" evidence="1">
    <location>
        <begin position="21"/>
        <end position="323"/>
    </location>
</feature>
<dbReference type="RefSeq" id="WP_088565398.1">
    <property type="nucleotide sequence ID" value="NZ_CP020946.1"/>
</dbReference>
<dbReference type="OrthoDB" id="5289463at2"/>
<dbReference type="Proteomes" id="UP000197003">
    <property type="component" value="Chromosome"/>
</dbReference>
<evidence type="ECO:0000313" key="3">
    <source>
        <dbReference type="Proteomes" id="UP000197003"/>
    </source>
</evidence>
<evidence type="ECO:0000256" key="1">
    <source>
        <dbReference type="SAM" id="SignalP"/>
    </source>
</evidence>
<name>A0A1Z3N8U1_BDEBC</name>
<protein>
    <submittedName>
        <fullName evidence="2">Uncharacterized protein</fullName>
    </submittedName>
</protein>